<dbReference type="EMBL" id="BK015535">
    <property type="protein sequence ID" value="DAE11698.1"/>
    <property type="molecule type" value="Genomic_DNA"/>
</dbReference>
<proteinExistence type="predicted"/>
<accession>A0A8S5PXT8</accession>
<reference evidence="1" key="1">
    <citation type="journal article" date="2021" name="Proc. Natl. Acad. Sci. U.S.A.">
        <title>A Catalog of Tens of Thousands of Viruses from Human Metagenomes Reveals Hidden Associations with Chronic Diseases.</title>
        <authorList>
            <person name="Tisza M.J."/>
            <person name="Buck C.B."/>
        </authorList>
    </citation>
    <scope>NUCLEOTIDE SEQUENCE</scope>
    <source>
        <strain evidence="1">Ct2vX3</strain>
    </source>
</reference>
<evidence type="ECO:0000313" key="1">
    <source>
        <dbReference type="EMBL" id="DAE11698.1"/>
    </source>
</evidence>
<protein>
    <submittedName>
        <fullName evidence="1">Uncharacterized protein</fullName>
    </submittedName>
</protein>
<sequence>MKRIFLIFKIVFVRLWEKNQKNRQIQTKILVSNALRPRLVIEIE</sequence>
<name>A0A8S5PXT8_9CAUD</name>
<organism evidence="1">
    <name type="scientific">Siphoviridae sp. ct2vX3</name>
    <dbReference type="NCBI Taxonomy" id="2825318"/>
    <lineage>
        <taxon>Viruses</taxon>
        <taxon>Duplodnaviria</taxon>
        <taxon>Heunggongvirae</taxon>
        <taxon>Uroviricota</taxon>
        <taxon>Caudoviricetes</taxon>
    </lineage>
</organism>